<evidence type="ECO:0000313" key="10">
    <source>
        <dbReference type="EMBL" id="TKT94012.1"/>
    </source>
</evidence>
<keyword evidence="4 6" id="KW-1133">Transmembrane helix</keyword>
<feature type="transmembrane region" description="Helical" evidence="6">
    <location>
        <begin position="415"/>
        <end position="433"/>
    </location>
</feature>
<reference evidence="10 11" key="1">
    <citation type="submission" date="2019-05" db="EMBL/GenBank/DDBJ databases">
        <title>Dyadobacter AR-3-8 sp. nov., isolated from arctic soil.</title>
        <authorList>
            <person name="Chaudhary D.K."/>
        </authorList>
    </citation>
    <scope>NUCLEOTIDE SEQUENCE [LARGE SCALE GENOMIC DNA]</scope>
    <source>
        <strain evidence="10 11">AR-3-8</strain>
    </source>
</reference>
<feature type="signal peptide" evidence="7">
    <location>
        <begin position="1"/>
        <end position="22"/>
    </location>
</feature>
<dbReference type="Gene3D" id="3.40.30.10">
    <property type="entry name" value="Glutaredoxin"/>
    <property type="match status" value="1"/>
</dbReference>
<feature type="transmembrane region" description="Helical" evidence="6">
    <location>
        <begin position="345"/>
        <end position="371"/>
    </location>
</feature>
<gene>
    <name evidence="10" type="ORF">FDK13_02035</name>
</gene>
<dbReference type="GO" id="GO:0045454">
    <property type="term" value="P:cell redox homeostasis"/>
    <property type="evidence" value="ECO:0007669"/>
    <property type="project" value="TreeGrafter"/>
</dbReference>
<dbReference type="PANTHER" id="PTHR32234:SF0">
    <property type="entry name" value="THIOL:DISULFIDE INTERCHANGE PROTEIN DSBD"/>
    <property type="match status" value="1"/>
</dbReference>
<feature type="transmembrane region" description="Helical" evidence="6">
    <location>
        <begin position="228"/>
        <end position="249"/>
    </location>
</feature>
<feature type="domain" description="Cytochrome C biogenesis protein transmembrane" evidence="8">
    <location>
        <begin position="229"/>
        <end position="436"/>
    </location>
</feature>
<dbReference type="SUPFAM" id="SSF52833">
    <property type="entry name" value="Thioredoxin-like"/>
    <property type="match status" value="1"/>
</dbReference>
<keyword evidence="7" id="KW-0732">Signal</keyword>
<feature type="transmembrane region" description="Helical" evidence="6">
    <location>
        <begin position="453"/>
        <end position="473"/>
    </location>
</feature>
<evidence type="ECO:0000259" key="9">
    <source>
        <dbReference type="Pfam" id="PF11412"/>
    </source>
</evidence>
<evidence type="ECO:0000256" key="3">
    <source>
        <dbReference type="ARBA" id="ARBA00022748"/>
    </source>
</evidence>
<keyword evidence="3" id="KW-0201">Cytochrome c-type biogenesis</keyword>
<comment type="caution">
    <text evidence="10">The sequence shown here is derived from an EMBL/GenBank/DDBJ whole genome shotgun (WGS) entry which is preliminary data.</text>
</comment>
<name>A0A4U6D925_9BACT</name>
<feature type="domain" description="Thiol:disulfide interchange protein DsbD N-terminal" evidence="9">
    <location>
        <begin position="38"/>
        <end position="151"/>
    </location>
</feature>
<sequence length="696" mass="76655">MKRSLFLFIIVCAFFAKTNAIAQIQKHAQWTYTFSKNEVKQGDMVDLVFTAVLDKDWYIYSSDFDPELGPMLTTFTYTNNKSFSLVGKLKPQNPKTKYEEIWGGNVKFFDGKAVFKQTIKILTDNPVIKGSSEYQTCSHTSGTCVPGSDDFEFKGLKVVAGISAEQSVGTTPAEDKTTASSTEIKDTTSQETANISLSAGDSATAFKAKSETPKIDLTAEDTGADKSLWAFALAAFLSGLVALLTPCVFPIIPMTVSYFTNQTNGKFKALLYGVSIVLIYTLIGTVVSRLNGPAFANFLSTHWIPNVLFFAIFFVFGLSFLGLFEIVLPSAFVNKMDAKSDQGGYAGIFFMAFTLVLVSFSCTGPIVGSLLVASAGGAVVKPIVGMAAFSSAFAIPFTLFALFPQWLKSLPKSGGWLNTVKVVLGFLELALALKFLSIADQVYHWHLLDREVYLAFWIVIFSMLGFYLLGKILTPHDSPIERVSVPRILLSIITFTFVVYMLPGMWGAPLKALAGYLPPQSTIDFDLSKKVSGIAPAASSGVTKKYADLFHLPHDLDGFFDIKEARAYAKKVNKPVFIDFTGHGCVNCREMEARVWPDPEVLKRLQNDFVIAALYVDDKTELPEADWYTSRYDNKVKKTIGAQNADLQIVKYNNNAQPHYCIVDQNGDLLVAPKNYDLNPAHFVAFLESAKAAFKK</sequence>
<dbReference type="OrthoDB" id="9811036at2"/>
<dbReference type="GO" id="GO:0017004">
    <property type="term" value="P:cytochrome complex assembly"/>
    <property type="evidence" value="ECO:0007669"/>
    <property type="project" value="UniProtKB-KW"/>
</dbReference>
<keyword evidence="2 6" id="KW-0812">Transmembrane</keyword>
<dbReference type="Proteomes" id="UP000304900">
    <property type="component" value="Unassembled WGS sequence"/>
</dbReference>
<accession>A0A4U6D925</accession>
<dbReference type="Pfam" id="PF11412">
    <property type="entry name" value="DsbD_N"/>
    <property type="match status" value="1"/>
</dbReference>
<comment type="subcellular location">
    <subcellularLocation>
        <location evidence="1">Membrane</location>
        <topology evidence="1">Multi-pass membrane protein</topology>
    </subcellularLocation>
</comment>
<evidence type="ECO:0000256" key="1">
    <source>
        <dbReference type="ARBA" id="ARBA00004141"/>
    </source>
</evidence>
<evidence type="ECO:0000256" key="6">
    <source>
        <dbReference type="SAM" id="Phobius"/>
    </source>
</evidence>
<keyword evidence="11" id="KW-1185">Reference proteome</keyword>
<evidence type="ECO:0000256" key="4">
    <source>
        <dbReference type="ARBA" id="ARBA00022989"/>
    </source>
</evidence>
<evidence type="ECO:0000256" key="2">
    <source>
        <dbReference type="ARBA" id="ARBA00022692"/>
    </source>
</evidence>
<dbReference type="GO" id="GO:0016020">
    <property type="term" value="C:membrane"/>
    <property type="evidence" value="ECO:0007669"/>
    <property type="project" value="UniProtKB-SubCell"/>
</dbReference>
<evidence type="ECO:0000256" key="5">
    <source>
        <dbReference type="ARBA" id="ARBA00023136"/>
    </source>
</evidence>
<evidence type="ECO:0000313" key="11">
    <source>
        <dbReference type="Proteomes" id="UP000304900"/>
    </source>
</evidence>
<evidence type="ECO:0000259" key="8">
    <source>
        <dbReference type="Pfam" id="PF02683"/>
    </source>
</evidence>
<evidence type="ECO:0000256" key="7">
    <source>
        <dbReference type="SAM" id="SignalP"/>
    </source>
</evidence>
<protein>
    <submittedName>
        <fullName evidence="10">Disulfide bond formation protein DsbD</fullName>
    </submittedName>
</protein>
<keyword evidence="5 6" id="KW-0472">Membrane</keyword>
<dbReference type="Pfam" id="PF02683">
    <property type="entry name" value="DsbD_TM"/>
    <property type="match status" value="1"/>
</dbReference>
<dbReference type="EMBL" id="SZVO01000001">
    <property type="protein sequence ID" value="TKT94012.1"/>
    <property type="molecule type" value="Genomic_DNA"/>
</dbReference>
<dbReference type="InterPro" id="IPR036249">
    <property type="entry name" value="Thioredoxin-like_sf"/>
</dbReference>
<dbReference type="PANTHER" id="PTHR32234">
    <property type="entry name" value="THIOL:DISULFIDE INTERCHANGE PROTEIN DSBD"/>
    <property type="match status" value="1"/>
</dbReference>
<feature type="transmembrane region" description="Helical" evidence="6">
    <location>
        <begin position="269"/>
        <end position="287"/>
    </location>
</feature>
<dbReference type="InterPro" id="IPR028250">
    <property type="entry name" value="DsbDN"/>
</dbReference>
<feature type="transmembrane region" description="Helical" evidence="6">
    <location>
        <begin position="307"/>
        <end position="333"/>
    </location>
</feature>
<organism evidence="10 11">
    <name type="scientific">Dyadobacter frigoris</name>
    <dbReference type="NCBI Taxonomy" id="2576211"/>
    <lineage>
        <taxon>Bacteria</taxon>
        <taxon>Pseudomonadati</taxon>
        <taxon>Bacteroidota</taxon>
        <taxon>Cytophagia</taxon>
        <taxon>Cytophagales</taxon>
        <taxon>Spirosomataceae</taxon>
        <taxon>Dyadobacter</taxon>
    </lineage>
</organism>
<dbReference type="AlphaFoldDB" id="A0A4U6D925"/>
<dbReference type="GO" id="GO:0015035">
    <property type="term" value="F:protein-disulfide reductase activity"/>
    <property type="evidence" value="ECO:0007669"/>
    <property type="project" value="TreeGrafter"/>
</dbReference>
<dbReference type="InterPro" id="IPR003834">
    <property type="entry name" value="Cyt_c_assmbl_TM_dom"/>
</dbReference>
<dbReference type="Pfam" id="PF13899">
    <property type="entry name" value="Thioredoxin_7"/>
    <property type="match status" value="1"/>
</dbReference>
<feature type="transmembrane region" description="Helical" evidence="6">
    <location>
        <begin position="485"/>
        <end position="506"/>
    </location>
</feature>
<feature type="chain" id="PRO_5020229613" evidence="7">
    <location>
        <begin position="23"/>
        <end position="696"/>
    </location>
</feature>
<proteinExistence type="predicted"/>
<dbReference type="RefSeq" id="WP_137338301.1">
    <property type="nucleotide sequence ID" value="NZ_BSQH01000001.1"/>
</dbReference>
<feature type="transmembrane region" description="Helical" evidence="6">
    <location>
        <begin position="383"/>
        <end position="403"/>
    </location>
</feature>